<dbReference type="Proteomes" id="UP000006793">
    <property type="component" value="Chromosome"/>
</dbReference>
<dbReference type="PROSITE" id="PS51257">
    <property type="entry name" value="PROKAR_LIPOPROTEIN"/>
    <property type="match status" value="1"/>
</dbReference>
<dbReference type="Gene3D" id="3.40.50.2300">
    <property type="match status" value="2"/>
</dbReference>
<keyword evidence="4" id="KW-0472">Membrane</keyword>
<dbReference type="SUPFAM" id="SSF53822">
    <property type="entry name" value="Periplasmic binding protein-like I"/>
    <property type="match status" value="1"/>
</dbReference>
<dbReference type="RefSeq" id="WP_013908454.1">
    <property type="nucleotide sequence ID" value="NC_015681.1"/>
</dbReference>
<evidence type="ECO:0000256" key="3">
    <source>
        <dbReference type="ARBA" id="ARBA00022989"/>
    </source>
</evidence>
<dbReference type="Pfam" id="PF01094">
    <property type="entry name" value="ANF_receptor"/>
    <property type="match status" value="1"/>
</dbReference>
<dbReference type="KEGG" id="tid:Thein_1860"/>
<gene>
    <name evidence="6" type="ordered locus">Thein_1860</name>
</gene>
<comment type="subcellular location">
    <subcellularLocation>
        <location evidence="1">Membrane</location>
    </subcellularLocation>
</comment>
<accession>F8AC80</accession>
<feature type="domain" description="Receptor ligand binding region" evidence="5">
    <location>
        <begin position="51"/>
        <end position="393"/>
    </location>
</feature>
<dbReference type="eggNOG" id="COG0683">
    <property type="taxonomic scope" value="Bacteria"/>
</dbReference>
<dbReference type="InterPro" id="IPR051010">
    <property type="entry name" value="BCAA_transport"/>
</dbReference>
<dbReference type="OrthoDB" id="9783240at2"/>
<organism evidence="6 7">
    <name type="scientific">Thermodesulfatator indicus (strain DSM 15286 / JCM 11887 / CIR29812)</name>
    <dbReference type="NCBI Taxonomy" id="667014"/>
    <lineage>
        <taxon>Bacteria</taxon>
        <taxon>Pseudomonadati</taxon>
        <taxon>Thermodesulfobacteriota</taxon>
        <taxon>Thermodesulfobacteria</taxon>
        <taxon>Thermodesulfobacteriales</taxon>
        <taxon>Thermodesulfatatoraceae</taxon>
        <taxon>Thermodesulfatator</taxon>
    </lineage>
</organism>
<reference evidence="7" key="1">
    <citation type="submission" date="2011-04" db="EMBL/GenBank/DDBJ databases">
        <title>The complete genome of Thermodesulfatator indicus DSM 15286.</title>
        <authorList>
            <person name="Lucas S."/>
            <person name="Copeland A."/>
            <person name="Lapidus A."/>
            <person name="Bruce D."/>
            <person name="Goodwin L."/>
            <person name="Pitluck S."/>
            <person name="Peters L."/>
            <person name="Kyrpides N."/>
            <person name="Mavromatis K."/>
            <person name="Pagani I."/>
            <person name="Ivanova N."/>
            <person name="Saunders L."/>
            <person name="Detter J.C."/>
            <person name="Tapia R."/>
            <person name="Han C."/>
            <person name="Land M."/>
            <person name="Hauser L."/>
            <person name="Markowitz V."/>
            <person name="Cheng J.-F."/>
            <person name="Hugenholtz P."/>
            <person name="Woyke T."/>
            <person name="Wu D."/>
            <person name="Spring S."/>
            <person name="Schroeder M."/>
            <person name="Brambilla E."/>
            <person name="Klenk H.-P."/>
            <person name="Eisen J.A."/>
        </authorList>
    </citation>
    <scope>NUCLEOTIDE SEQUENCE [LARGE SCALE GENOMIC DNA]</scope>
    <source>
        <strain evidence="7">DSM 15286 / JCM 11887 / CIR29812</strain>
    </source>
</reference>
<keyword evidence="2" id="KW-0812">Transmembrane</keyword>
<protein>
    <submittedName>
        <fullName evidence="6">Extracellular ligand-binding receptor</fullName>
    </submittedName>
</protein>
<evidence type="ECO:0000313" key="7">
    <source>
        <dbReference type="Proteomes" id="UP000006793"/>
    </source>
</evidence>
<dbReference type="HOGENOM" id="CLU_027128_5_1_0"/>
<name>F8AC80_THEID</name>
<dbReference type="GO" id="GO:0016020">
    <property type="term" value="C:membrane"/>
    <property type="evidence" value="ECO:0007669"/>
    <property type="project" value="UniProtKB-SubCell"/>
</dbReference>
<dbReference type="AlphaFoldDB" id="F8AC80"/>
<keyword evidence="6" id="KW-0675">Receptor</keyword>
<evidence type="ECO:0000256" key="4">
    <source>
        <dbReference type="ARBA" id="ARBA00023136"/>
    </source>
</evidence>
<dbReference type="EMBL" id="CP002683">
    <property type="protein sequence ID" value="AEH45715.1"/>
    <property type="molecule type" value="Genomic_DNA"/>
</dbReference>
<dbReference type="PaxDb" id="667014-Thein_1860"/>
<dbReference type="PATRIC" id="fig|667014.3.peg.1913"/>
<evidence type="ECO:0000256" key="1">
    <source>
        <dbReference type="ARBA" id="ARBA00004370"/>
    </source>
</evidence>
<keyword evidence="3" id="KW-1133">Transmembrane helix</keyword>
<dbReference type="InParanoid" id="F8AC80"/>
<dbReference type="PANTHER" id="PTHR30483:SF40">
    <property type="entry name" value="HISTIDINE KINASE"/>
    <property type="match status" value="1"/>
</dbReference>
<sequence>MKKYLILFFVFFVLTVACSKQEKKEAQKEEIKLGLLVDVSGPLVTYGVNSKHACEIAQEKINKFFEEKNYPYKIKLYLEDTKTDPKLCLDKVQSLQAKGINVFLGPLSSAEVKNLKNYLLSNKLIIISPSSTAPPEAIGCAKPEDKKYIFRIVASADSEGEAIADVAKDLGAQKAIIIYRVDAWGEGVKKSTVKFLKANNINLVQVIPYDPNISDWSPIIGKATNIVKKDFNKNDAVIFLGFEEVSTLLSQISQNSPLLNVKWLAGDAVAGSQKVLEEVKDKAKKIGLYSAIFYSESKEAEKLKKEFQERKFASPDQYALNIYDAAWILSISYAELLKENHGYDADMLAKKIKENAINYSEGKFGVEPITGYIKFNEWNDRVSGSYAIYAVTNEGWKIKALWDFKTKKVIWK</sequence>
<evidence type="ECO:0000259" key="5">
    <source>
        <dbReference type="Pfam" id="PF01094"/>
    </source>
</evidence>
<dbReference type="PANTHER" id="PTHR30483">
    <property type="entry name" value="LEUCINE-SPECIFIC-BINDING PROTEIN"/>
    <property type="match status" value="1"/>
</dbReference>
<dbReference type="InterPro" id="IPR028082">
    <property type="entry name" value="Peripla_BP_I"/>
</dbReference>
<proteinExistence type="predicted"/>
<keyword evidence="7" id="KW-1185">Reference proteome</keyword>
<evidence type="ECO:0000313" key="6">
    <source>
        <dbReference type="EMBL" id="AEH45715.1"/>
    </source>
</evidence>
<dbReference type="InterPro" id="IPR001828">
    <property type="entry name" value="ANF_lig-bd_rcpt"/>
</dbReference>
<evidence type="ECO:0000256" key="2">
    <source>
        <dbReference type="ARBA" id="ARBA00022692"/>
    </source>
</evidence>
<reference evidence="6 7" key="2">
    <citation type="journal article" date="2012" name="Stand. Genomic Sci.">
        <title>Complete genome sequence of the thermophilic sulfate-reducing ocean bacterium Thermodesulfatator indicus type strain (CIR29812(T)).</title>
        <authorList>
            <person name="Anderson I."/>
            <person name="Saunders E."/>
            <person name="Lapidus A."/>
            <person name="Nolan M."/>
            <person name="Lucas S."/>
            <person name="Tice H."/>
            <person name="Del Rio T.G."/>
            <person name="Cheng J.F."/>
            <person name="Han C."/>
            <person name="Tapia R."/>
            <person name="Goodwin L.A."/>
            <person name="Pitluck S."/>
            <person name="Liolios K."/>
            <person name="Mavromatis K."/>
            <person name="Pagani I."/>
            <person name="Ivanova N."/>
            <person name="Mikhailova N."/>
            <person name="Pati A."/>
            <person name="Chen A."/>
            <person name="Palaniappan K."/>
            <person name="Land M."/>
            <person name="Hauser L."/>
            <person name="Jeffries C.D."/>
            <person name="Chang Y.J."/>
            <person name="Brambilla E.M."/>
            <person name="Rohde M."/>
            <person name="Spring S."/>
            <person name="Goker M."/>
            <person name="Detter J.C."/>
            <person name="Woyke T."/>
            <person name="Bristow J."/>
            <person name="Eisen J.A."/>
            <person name="Markowitz V."/>
            <person name="Hugenholtz P."/>
            <person name="Kyrpides N.C."/>
            <person name="Klenk H.P."/>
        </authorList>
    </citation>
    <scope>NUCLEOTIDE SEQUENCE [LARGE SCALE GENOMIC DNA]</scope>
    <source>
        <strain evidence="7">DSM 15286 / JCM 11887 / CIR29812</strain>
    </source>
</reference>
<dbReference type="STRING" id="667014.Thein_1860"/>